<sequence>MVGKVHKIKVKAASDPDLFQFEFPWDNGLVENQISSKEMSSLNVYAPAFKLHHASLPTQSVEMNESEISTFHTTPSEEISPHRNFFNNQLTFPQNYYDHCNTFPLPPEQFNASKDYEDKTVEKDYIEPVIQNGVDNDTKEDKLEVVSPENDKKFSKEPAMEEEVSPPSQPVRRSWADVVSKGQKPKNTVSTKPSGSNKVVKNVKMEKENVPSIVEDKMASQLAINIRKSSVNSVSLRKMSNNDIRTDIIEISIEINPVEKEDNLVLKLRHHLNQVKLNFDPVLLRPRGLINQLPLGPGVKRGKSSTPVIDSMVKVTYEFSKYDSSQEGLQIGSPFQPDVIYDMLRELKSNCLKGQQEDAEEFLSFILNRMHEEMVGISKTCEEKSNIKSEEIKENGDVNEGEEEWQLIGAKHKGMVTTKYADFKTPIADLLGGERKTFIIANGVRTSASIEPFFTLQLDIQSENVTSVSEALKEMTFKIPVQGYTCAKTKQQIEAFTQMTFQKLPPVLILHLKRFVYDKFGGCKKVMKKADYPLVLDINKIMPTLQQHRCKMVLPPHIVATAAYMFASDIKKSQRAQQYKLFAVMYHDGEEAVKGHYISDVFNHGSQTWIRCDDRTVTAVEEEEVLSYNPPRVPYLLFYQRS</sequence>
<dbReference type="GO" id="GO:0006508">
    <property type="term" value="P:proteolysis"/>
    <property type="evidence" value="ECO:0007669"/>
    <property type="project" value="UniProtKB-KW"/>
</dbReference>
<keyword evidence="7" id="KW-0788">Thiol protease</keyword>
<reference evidence="10 11" key="1">
    <citation type="submission" date="2021-06" db="EMBL/GenBank/DDBJ databases">
        <title>Caerostris extrusa draft genome.</title>
        <authorList>
            <person name="Kono N."/>
            <person name="Arakawa K."/>
        </authorList>
    </citation>
    <scope>NUCLEOTIDE SEQUENCE [LARGE SCALE GENOMIC DNA]</scope>
</reference>
<dbReference type="GO" id="GO:0016579">
    <property type="term" value="P:protein deubiquitination"/>
    <property type="evidence" value="ECO:0007669"/>
    <property type="project" value="InterPro"/>
</dbReference>
<dbReference type="EC" id="3.4.19.12" evidence="3"/>
<gene>
    <name evidence="10" type="primary">usp10</name>
    <name evidence="10" type="ORF">CEXT_343711</name>
</gene>
<dbReference type="EMBL" id="BPLR01011193">
    <property type="protein sequence ID" value="GIY44767.1"/>
    <property type="molecule type" value="Genomic_DNA"/>
</dbReference>
<evidence type="ECO:0000256" key="1">
    <source>
        <dbReference type="ARBA" id="ARBA00000707"/>
    </source>
</evidence>
<dbReference type="GO" id="GO:0010506">
    <property type="term" value="P:regulation of autophagy"/>
    <property type="evidence" value="ECO:0007669"/>
    <property type="project" value="TreeGrafter"/>
</dbReference>
<dbReference type="PROSITE" id="PS00973">
    <property type="entry name" value="USP_2"/>
    <property type="match status" value="1"/>
</dbReference>
<dbReference type="PANTHER" id="PTHR24006:SF687">
    <property type="entry name" value="UBIQUITIN CARBOXYL-TERMINAL HYDROLASE 10"/>
    <property type="match status" value="1"/>
</dbReference>
<comment type="catalytic activity">
    <reaction evidence="1">
        <text>Thiol-dependent hydrolysis of ester, thioester, amide, peptide and isopeptide bonds formed by the C-terminal Gly of ubiquitin (a 76-residue protein attached to proteins as an intracellular targeting signal).</text>
        <dbReference type="EC" id="3.4.19.12"/>
    </reaction>
</comment>
<comment type="similarity">
    <text evidence="2">Belongs to the peptidase C19 family. USP10 subfamily.</text>
</comment>
<dbReference type="InterPro" id="IPR018200">
    <property type="entry name" value="USP_CS"/>
</dbReference>
<dbReference type="SUPFAM" id="SSF54001">
    <property type="entry name" value="Cysteine proteinases"/>
    <property type="match status" value="1"/>
</dbReference>
<dbReference type="CDD" id="cd02257">
    <property type="entry name" value="Peptidase_C19"/>
    <property type="match status" value="1"/>
</dbReference>
<dbReference type="PROSITE" id="PS50235">
    <property type="entry name" value="USP_3"/>
    <property type="match status" value="1"/>
</dbReference>
<evidence type="ECO:0000256" key="5">
    <source>
        <dbReference type="ARBA" id="ARBA00022786"/>
    </source>
</evidence>
<evidence type="ECO:0000256" key="8">
    <source>
        <dbReference type="SAM" id="MobiDB-lite"/>
    </source>
</evidence>
<feature type="compositionally biased region" description="Polar residues" evidence="8">
    <location>
        <begin position="185"/>
        <end position="196"/>
    </location>
</feature>
<feature type="compositionally biased region" description="Basic and acidic residues" evidence="8">
    <location>
        <begin position="145"/>
        <end position="159"/>
    </location>
</feature>
<evidence type="ECO:0000259" key="9">
    <source>
        <dbReference type="PROSITE" id="PS50235"/>
    </source>
</evidence>
<dbReference type="PANTHER" id="PTHR24006">
    <property type="entry name" value="UBIQUITIN CARBOXYL-TERMINAL HYDROLASE"/>
    <property type="match status" value="1"/>
</dbReference>
<comment type="caution">
    <text evidence="10">The sequence shown here is derived from an EMBL/GenBank/DDBJ whole genome shotgun (WGS) entry which is preliminary data.</text>
</comment>
<protein>
    <recommendedName>
        <fullName evidence="3">ubiquitinyl hydrolase 1</fullName>
        <ecNumber evidence="3">3.4.19.12</ecNumber>
    </recommendedName>
</protein>
<dbReference type="GO" id="GO:0005829">
    <property type="term" value="C:cytosol"/>
    <property type="evidence" value="ECO:0007669"/>
    <property type="project" value="TreeGrafter"/>
</dbReference>
<dbReference type="GO" id="GO:0030330">
    <property type="term" value="P:DNA damage response, signal transduction by p53 class mediator"/>
    <property type="evidence" value="ECO:0007669"/>
    <property type="project" value="TreeGrafter"/>
</dbReference>
<evidence type="ECO:0000256" key="7">
    <source>
        <dbReference type="ARBA" id="ARBA00022807"/>
    </source>
</evidence>
<keyword evidence="5" id="KW-0833">Ubl conjugation pathway</keyword>
<accession>A0AAV4TH80</accession>
<feature type="region of interest" description="Disordered" evidence="8">
    <location>
        <begin position="178"/>
        <end position="197"/>
    </location>
</feature>
<evidence type="ECO:0000313" key="11">
    <source>
        <dbReference type="Proteomes" id="UP001054945"/>
    </source>
</evidence>
<dbReference type="Gene3D" id="3.90.70.10">
    <property type="entry name" value="Cysteine proteinases"/>
    <property type="match status" value="1"/>
</dbReference>
<evidence type="ECO:0000256" key="6">
    <source>
        <dbReference type="ARBA" id="ARBA00022801"/>
    </source>
</evidence>
<dbReference type="InterPro" id="IPR050164">
    <property type="entry name" value="Peptidase_C19"/>
</dbReference>
<keyword evidence="6 10" id="KW-0378">Hydrolase</keyword>
<dbReference type="Pfam" id="PF00443">
    <property type="entry name" value="UCH"/>
    <property type="match status" value="1"/>
</dbReference>
<evidence type="ECO:0000313" key="10">
    <source>
        <dbReference type="EMBL" id="GIY44767.1"/>
    </source>
</evidence>
<evidence type="ECO:0000256" key="3">
    <source>
        <dbReference type="ARBA" id="ARBA00012759"/>
    </source>
</evidence>
<feature type="region of interest" description="Disordered" evidence="8">
    <location>
        <begin position="145"/>
        <end position="173"/>
    </location>
</feature>
<dbReference type="Proteomes" id="UP001054945">
    <property type="component" value="Unassembled WGS sequence"/>
</dbReference>
<feature type="domain" description="USP" evidence="9">
    <location>
        <begin position="297"/>
        <end position="642"/>
    </location>
</feature>
<evidence type="ECO:0000256" key="2">
    <source>
        <dbReference type="ARBA" id="ARBA00005427"/>
    </source>
</evidence>
<organism evidence="10 11">
    <name type="scientific">Caerostris extrusa</name>
    <name type="common">Bark spider</name>
    <name type="synonym">Caerostris bankana</name>
    <dbReference type="NCBI Taxonomy" id="172846"/>
    <lineage>
        <taxon>Eukaryota</taxon>
        <taxon>Metazoa</taxon>
        <taxon>Ecdysozoa</taxon>
        <taxon>Arthropoda</taxon>
        <taxon>Chelicerata</taxon>
        <taxon>Arachnida</taxon>
        <taxon>Araneae</taxon>
        <taxon>Araneomorphae</taxon>
        <taxon>Entelegynae</taxon>
        <taxon>Araneoidea</taxon>
        <taxon>Araneidae</taxon>
        <taxon>Caerostris</taxon>
    </lineage>
</organism>
<keyword evidence="4" id="KW-0645">Protease</keyword>
<dbReference type="InterPro" id="IPR001394">
    <property type="entry name" value="Peptidase_C19_UCH"/>
</dbReference>
<name>A0AAV4TH80_CAEEX</name>
<evidence type="ECO:0000256" key="4">
    <source>
        <dbReference type="ARBA" id="ARBA00022670"/>
    </source>
</evidence>
<dbReference type="AlphaFoldDB" id="A0AAV4TH80"/>
<dbReference type="InterPro" id="IPR028889">
    <property type="entry name" value="USP"/>
</dbReference>
<dbReference type="InterPro" id="IPR038765">
    <property type="entry name" value="Papain-like_cys_pep_sf"/>
</dbReference>
<keyword evidence="11" id="KW-1185">Reference proteome</keyword>
<dbReference type="GO" id="GO:0005634">
    <property type="term" value="C:nucleus"/>
    <property type="evidence" value="ECO:0007669"/>
    <property type="project" value="TreeGrafter"/>
</dbReference>
<dbReference type="GO" id="GO:0004843">
    <property type="term" value="F:cysteine-type deubiquitinase activity"/>
    <property type="evidence" value="ECO:0007669"/>
    <property type="project" value="UniProtKB-EC"/>
</dbReference>
<proteinExistence type="inferred from homology"/>